<dbReference type="Proteomes" id="UP000503011">
    <property type="component" value="Chromosome"/>
</dbReference>
<organism evidence="2 3">
    <name type="scientific">Phytohabitans suffuscus</name>
    <dbReference type="NCBI Taxonomy" id="624315"/>
    <lineage>
        <taxon>Bacteria</taxon>
        <taxon>Bacillati</taxon>
        <taxon>Actinomycetota</taxon>
        <taxon>Actinomycetes</taxon>
        <taxon>Micromonosporales</taxon>
        <taxon>Micromonosporaceae</taxon>
    </lineage>
</organism>
<evidence type="ECO:0000313" key="3">
    <source>
        <dbReference type="Proteomes" id="UP000503011"/>
    </source>
</evidence>
<keyword evidence="1" id="KW-0732">Signal</keyword>
<reference evidence="2 3" key="2">
    <citation type="submission" date="2020-03" db="EMBL/GenBank/DDBJ databases">
        <authorList>
            <person name="Ichikawa N."/>
            <person name="Kimura A."/>
            <person name="Kitahashi Y."/>
            <person name="Uohara A."/>
        </authorList>
    </citation>
    <scope>NUCLEOTIDE SEQUENCE [LARGE SCALE GENOMIC DNA]</scope>
    <source>
        <strain evidence="2 3">NBRC 105367</strain>
    </source>
</reference>
<evidence type="ECO:0000256" key="1">
    <source>
        <dbReference type="SAM" id="SignalP"/>
    </source>
</evidence>
<gene>
    <name evidence="2" type="ORF">Psuf_094290</name>
</gene>
<protein>
    <recommendedName>
        <fullName evidence="4">DUF732 domain-containing protein</fullName>
    </recommendedName>
</protein>
<dbReference type="EMBL" id="AP022871">
    <property type="protein sequence ID" value="BCB92116.1"/>
    <property type="molecule type" value="Genomic_DNA"/>
</dbReference>
<accession>A0A6F8Z1B0</accession>
<reference evidence="2 3" key="1">
    <citation type="submission" date="2020-03" db="EMBL/GenBank/DDBJ databases">
        <title>Whole genome shotgun sequence of Phytohabitans suffuscus NBRC 105367.</title>
        <authorList>
            <person name="Komaki H."/>
            <person name="Tamura T."/>
        </authorList>
    </citation>
    <scope>NUCLEOTIDE SEQUENCE [LARGE SCALE GENOMIC DNA]</scope>
    <source>
        <strain evidence="2 3">NBRC 105367</strain>
    </source>
</reference>
<feature type="chain" id="PRO_5026212003" description="DUF732 domain-containing protein" evidence="1">
    <location>
        <begin position="37"/>
        <end position="135"/>
    </location>
</feature>
<keyword evidence="3" id="KW-1185">Reference proteome</keyword>
<feature type="signal peptide" evidence="1">
    <location>
        <begin position="1"/>
        <end position="36"/>
    </location>
</feature>
<dbReference type="RefSeq" id="WP_173165872.1">
    <property type="nucleotide sequence ID" value="NZ_AP022871.1"/>
</dbReference>
<dbReference type="AlphaFoldDB" id="A0A6F8Z1B0"/>
<sequence length="135" mass="14139">MPVIHAPRGLRGAARAAVAVAIAVALLAHVPAPASAARPAAPAADTTATIASRTEIQAAKARLLAAIEPCSTKVPRNDAVALGQCARDLAVPNAERNHDLLDLIGVFLHCLWLVWYYGLDSPYPTVGICMDIHGY</sequence>
<name>A0A6F8Z1B0_9ACTN</name>
<dbReference type="KEGG" id="psuu:Psuf_094290"/>
<proteinExistence type="predicted"/>
<evidence type="ECO:0000313" key="2">
    <source>
        <dbReference type="EMBL" id="BCB92116.1"/>
    </source>
</evidence>
<evidence type="ECO:0008006" key="4">
    <source>
        <dbReference type="Google" id="ProtNLM"/>
    </source>
</evidence>